<evidence type="ECO:0000256" key="3">
    <source>
        <dbReference type="SAM" id="SignalP"/>
    </source>
</evidence>
<dbReference type="GO" id="GO:0016491">
    <property type="term" value="F:oxidoreductase activity"/>
    <property type="evidence" value="ECO:0007669"/>
    <property type="project" value="UniProtKB-KW"/>
</dbReference>
<sequence length="507" mass="54540">MKISQRYAAPLLLGLVSTLLSTHAIAMGGMGGGCMMGCTTTPTVIDPPRGAAFQDPVTMPNISTISGIVEVNMEAKVAPININGVTANLMTYNGTYPAPTIKVKKGDLLKVHFKNSLPYTGLNMMGDARDLTNLHTHGLHVSPEGNSDNTMLSLMSGELFDYEYDLSLHPGGNLNFYHPHRHGNTAEQMWGGMAGALEVADETPALAAYETHIMMLKDISLDGAAPAAHTMDDFMSGKEGNVMMVNGKVNPVLNMKPGQVQRWKIVNASNARFYKLSLGSHNLQVIGSDGGLLNKPYAQSSILLSPGERVDVMVKASTTKGYYKLLSNPYDRGMSMMSGGGSQQITLLTVNVTGTAVTNSIPGTINASAVRLAVPAGTPTRQITLSMGMMGGMEAYINGIAFSETNAYTAHSSVNTYEIWEVFNQSMMDHPFHQHVNPAQVISISGGDSAYKSLYTTSPAWKDTVIVPKGGSVKLLVPIKDYTGMTMFHCHILEHEDIGMMGLWDIR</sequence>
<dbReference type="EMBL" id="JAQSDF010000036">
    <property type="protein sequence ID" value="MDI1231661.1"/>
    <property type="molecule type" value="Genomic_DNA"/>
</dbReference>
<dbReference type="AlphaFoldDB" id="A0AA43Q8C8"/>
<evidence type="ECO:0000259" key="4">
    <source>
        <dbReference type="Pfam" id="PF00394"/>
    </source>
</evidence>
<dbReference type="InterPro" id="IPR011706">
    <property type="entry name" value="Cu-oxidase_C"/>
</dbReference>
<evidence type="ECO:0000256" key="2">
    <source>
        <dbReference type="ARBA" id="ARBA00023002"/>
    </source>
</evidence>
<keyword evidence="8" id="KW-1185">Reference proteome</keyword>
<dbReference type="PROSITE" id="PS51257">
    <property type="entry name" value="PROKAR_LIPOPROTEIN"/>
    <property type="match status" value="1"/>
</dbReference>
<dbReference type="CDD" id="cd13881">
    <property type="entry name" value="CuRO_2_McoC_like"/>
    <property type="match status" value="1"/>
</dbReference>
<evidence type="ECO:0000256" key="1">
    <source>
        <dbReference type="ARBA" id="ARBA00022723"/>
    </source>
</evidence>
<evidence type="ECO:0000259" key="5">
    <source>
        <dbReference type="Pfam" id="PF07731"/>
    </source>
</evidence>
<dbReference type="Pfam" id="PF07732">
    <property type="entry name" value="Cu-oxidase_3"/>
    <property type="match status" value="1"/>
</dbReference>
<name>A0AA43Q8C8_9GAMM</name>
<dbReference type="PANTHER" id="PTHR11709">
    <property type="entry name" value="MULTI-COPPER OXIDASE"/>
    <property type="match status" value="1"/>
</dbReference>
<accession>A0AA43Q8C8</accession>
<gene>
    <name evidence="7" type="ORF">PSU93_10970</name>
</gene>
<dbReference type="PANTHER" id="PTHR11709:SF2">
    <property type="entry name" value="MULTICOPPER OXIDASE LPR1"/>
    <property type="match status" value="1"/>
</dbReference>
<evidence type="ECO:0000259" key="6">
    <source>
        <dbReference type="Pfam" id="PF07732"/>
    </source>
</evidence>
<dbReference type="SUPFAM" id="SSF49503">
    <property type="entry name" value="Cupredoxins"/>
    <property type="match status" value="3"/>
</dbReference>
<dbReference type="Pfam" id="PF00394">
    <property type="entry name" value="Cu-oxidase"/>
    <property type="match status" value="1"/>
</dbReference>
<dbReference type="Gene3D" id="2.60.40.420">
    <property type="entry name" value="Cupredoxins - blue copper proteins"/>
    <property type="match status" value="3"/>
</dbReference>
<dbReference type="InterPro" id="IPR008972">
    <property type="entry name" value="Cupredoxin"/>
</dbReference>
<feature type="domain" description="Plastocyanin-like" evidence="4">
    <location>
        <begin position="240"/>
        <end position="328"/>
    </location>
</feature>
<dbReference type="Pfam" id="PF07731">
    <property type="entry name" value="Cu-oxidase_2"/>
    <property type="match status" value="1"/>
</dbReference>
<organism evidence="7 8">
    <name type="scientific">Candidatus Methylobacter titanis</name>
    <dbReference type="NCBI Taxonomy" id="3053457"/>
    <lineage>
        <taxon>Bacteria</taxon>
        <taxon>Pseudomonadati</taxon>
        <taxon>Pseudomonadota</taxon>
        <taxon>Gammaproteobacteria</taxon>
        <taxon>Methylococcales</taxon>
        <taxon>Methylococcaceae</taxon>
        <taxon>Methylobacter</taxon>
    </lineage>
</organism>
<reference evidence="7" key="1">
    <citation type="submission" date="2023-01" db="EMBL/GenBank/DDBJ databases">
        <title>Biogeochemical cycle of methane in antarctic sediments.</title>
        <authorList>
            <person name="Roldan D.M."/>
            <person name="Menes R.J."/>
        </authorList>
    </citation>
    <scope>NUCLEOTIDE SEQUENCE [LARGE SCALE GENOMIC DNA]</scope>
    <source>
        <strain evidence="7">K-2018 MAG008</strain>
    </source>
</reference>
<comment type="caution">
    <text evidence="7">The sequence shown here is derived from an EMBL/GenBank/DDBJ whole genome shotgun (WGS) entry which is preliminary data.</text>
</comment>
<feature type="chain" id="PRO_5041340275" evidence="3">
    <location>
        <begin position="27"/>
        <end position="507"/>
    </location>
</feature>
<dbReference type="InterPro" id="IPR001117">
    <property type="entry name" value="Cu-oxidase_2nd"/>
</dbReference>
<keyword evidence="2" id="KW-0560">Oxidoreductase</keyword>
<dbReference type="GO" id="GO:0005507">
    <property type="term" value="F:copper ion binding"/>
    <property type="evidence" value="ECO:0007669"/>
    <property type="project" value="InterPro"/>
</dbReference>
<dbReference type="CDD" id="cd13853">
    <property type="entry name" value="CuRO_1_Tth-MCO_like"/>
    <property type="match status" value="1"/>
</dbReference>
<dbReference type="InterPro" id="IPR002355">
    <property type="entry name" value="Cu_oxidase_Cu_BS"/>
</dbReference>
<dbReference type="InterPro" id="IPR045087">
    <property type="entry name" value="Cu-oxidase_fam"/>
</dbReference>
<keyword evidence="3" id="KW-0732">Signal</keyword>
<feature type="domain" description="Plastocyanin-like" evidence="6">
    <location>
        <begin position="79"/>
        <end position="202"/>
    </location>
</feature>
<evidence type="ECO:0000313" key="7">
    <source>
        <dbReference type="EMBL" id="MDI1231661.1"/>
    </source>
</evidence>
<feature type="domain" description="Plastocyanin-like" evidence="5">
    <location>
        <begin position="391"/>
        <end position="503"/>
    </location>
</feature>
<proteinExistence type="predicted"/>
<evidence type="ECO:0000313" key="8">
    <source>
        <dbReference type="Proteomes" id="UP001160519"/>
    </source>
</evidence>
<protein>
    <submittedName>
        <fullName evidence="7">Multicopper oxidase family protein</fullName>
    </submittedName>
</protein>
<dbReference type="InterPro" id="IPR011707">
    <property type="entry name" value="Cu-oxidase-like_N"/>
</dbReference>
<dbReference type="Proteomes" id="UP001160519">
    <property type="component" value="Unassembled WGS sequence"/>
</dbReference>
<keyword evidence="1" id="KW-0479">Metal-binding</keyword>
<dbReference type="PROSITE" id="PS00080">
    <property type="entry name" value="MULTICOPPER_OXIDASE2"/>
    <property type="match status" value="1"/>
</dbReference>
<feature type="signal peptide" evidence="3">
    <location>
        <begin position="1"/>
        <end position="26"/>
    </location>
</feature>
<dbReference type="CDD" id="cd13900">
    <property type="entry name" value="CuRO_3_Tth-MCO_like"/>
    <property type="match status" value="1"/>
</dbReference>